<accession>A0A9N9MNY1</accession>
<evidence type="ECO:0000256" key="2">
    <source>
        <dbReference type="SAM" id="MobiDB-lite"/>
    </source>
</evidence>
<feature type="compositionally biased region" description="Acidic residues" evidence="2">
    <location>
        <begin position="40"/>
        <end position="52"/>
    </location>
</feature>
<dbReference type="EMBL" id="OU892279">
    <property type="protein sequence ID" value="CAG9766116.1"/>
    <property type="molecule type" value="Genomic_DNA"/>
</dbReference>
<feature type="region of interest" description="Disordered" evidence="2">
    <location>
        <begin position="1"/>
        <end position="55"/>
    </location>
</feature>
<dbReference type="AlphaFoldDB" id="A0A9N9MNY1"/>
<keyword evidence="1" id="KW-0175">Coiled coil</keyword>
<proteinExistence type="predicted"/>
<feature type="coiled-coil region" evidence="1">
    <location>
        <begin position="135"/>
        <end position="169"/>
    </location>
</feature>
<name>A0A9N9MNY1_9CUCU</name>
<dbReference type="Proteomes" id="UP001152799">
    <property type="component" value="Chromosome 3"/>
</dbReference>
<gene>
    <name evidence="3" type="ORF">CEUTPL_LOCUS6706</name>
</gene>
<feature type="compositionally biased region" description="Basic residues" evidence="2">
    <location>
        <begin position="291"/>
        <end position="304"/>
    </location>
</feature>
<reference evidence="3" key="1">
    <citation type="submission" date="2022-01" db="EMBL/GenBank/DDBJ databases">
        <authorList>
            <person name="King R."/>
        </authorList>
    </citation>
    <scope>NUCLEOTIDE SEQUENCE</scope>
</reference>
<protein>
    <submittedName>
        <fullName evidence="3">Uncharacterized protein</fullName>
    </submittedName>
</protein>
<keyword evidence="4" id="KW-1185">Reference proteome</keyword>
<feature type="region of interest" description="Disordered" evidence="2">
    <location>
        <begin position="257"/>
        <end position="304"/>
    </location>
</feature>
<evidence type="ECO:0000256" key="1">
    <source>
        <dbReference type="SAM" id="Coils"/>
    </source>
</evidence>
<evidence type="ECO:0000313" key="3">
    <source>
        <dbReference type="EMBL" id="CAG9766116.1"/>
    </source>
</evidence>
<sequence>MTENDDLETANPLLGGMGEDQLDSFDDTNGVHEEQLLNDTDGDGAAGDDPELEAIKARVREMEEEAEKLKQLQSEVDKQMNMGSPPGTSNVCVNCGKVYHKSCVQRDFVKKVKIIDLTQLTCCDKDLTSQPSEEIQLLKTLVSELQGKNRLLEENSDLLKEKIKYLNENARKSIQKNVNKNTPTPVIKSAGTTKSDVSTKSTVSVAPEQAQPKARVIWENKSGSELFNADSVTVKVTTDSKSENGVIELDEAGGFSEQRKRGFRRKRNTRSAEGDSSGFELSKNENINKNNHLKRKTNRNRGRKIGSRDDFDEFEAIKPLNKDKKIWIFISKVKSCITEEIFSSYIAKHAGTSRENIEIKQCDIKNPNPNQSQKYFMIGVDPDLKELVHQESFWPSGVAFERFNFAMGKRFLA</sequence>
<organism evidence="3 4">
    <name type="scientific">Ceutorhynchus assimilis</name>
    <name type="common">cabbage seed weevil</name>
    <dbReference type="NCBI Taxonomy" id="467358"/>
    <lineage>
        <taxon>Eukaryota</taxon>
        <taxon>Metazoa</taxon>
        <taxon>Ecdysozoa</taxon>
        <taxon>Arthropoda</taxon>
        <taxon>Hexapoda</taxon>
        <taxon>Insecta</taxon>
        <taxon>Pterygota</taxon>
        <taxon>Neoptera</taxon>
        <taxon>Endopterygota</taxon>
        <taxon>Coleoptera</taxon>
        <taxon>Polyphaga</taxon>
        <taxon>Cucujiformia</taxon>
        <taxon>Curculionidae</taxon>
        <taxon>Ceutorhynchinae</taxon>
        <taxon>Ceutorhynchus</taxon>
    </lineage>
</organism>
<dbReference type="OrthoDB" id="4726at2759"/>
<evidence type="ECO:0000313" key="4">
    <source>
        <dbReference type="Proteomes" id="UP001152799"/>
    </source>
</evidence>